<dbReference type="PANTHER" id="PTHR11878">
    <property type="entry name" value="SODIUM/CALCIUM EXCHANGER"/>
    <property type="match status" value="1"/>
</dbReference>
<evidence type="ECO:0000313" key="10">
    <source>
        <dbReference type="Proteomes" id="UP000007305"/>
    </source>
</evidence>
<feature type="transmembrane region" description="Helical" evidence="7">
    <location>
        <begin position="71"/>
        <end position="89"/>
    </location>
</feature>
<evidence type="ECO:0000256" key="5">
    <source>
        <dbReference type="ARBA" id="ARBA00023065"/>
    </source>
</evidence>
<comment type="subcellular location">
    <subcellularLocation>
        <location evidence="1">Endomembrane system</location>
        <topology evidence="1">Multi-pass membrane protein</topology>
    </subcellularLocation>
</comment>
<organism evidence="9 10">
    <name type="scientific">Zea mays</name>
    <name type="common">Maize</name>
    <dbReference type="NCBI Taxonomy" id="4577"/>
    <lineage>
        <taxon>Eukaryota</taxon>
        <taxon>Viridiplantae</taxon>
        <taxon>Streptophyta</taxon>
        <taxon>Embryophyta</taxon>
        <taxon>Tracheophyta</taxon>
        <taxon>Spermatophyta</taxon>
        <taxon>Magnoliopsida</taxon>
        <taxon>Liliopsida</taxon>
        <taxon>Poales</taxon>
        <taxon>Poaceae</taxon>
        <taxon>PACMAD clade</taxon>
        <taxon>Panicoideae</taxon>
        <taxon>Andropogonodae</taxon>
        <taxon>Andropogoneae</taxon>
        <taxon>Tripsacinae</taxon>
        <taxon>Zea</taxon>
    </lineage>
</organism>
<dbReference type="InterPro" id="IPR004837">
    <property type="entry name" value="NaCa_Exmemb"/>
</dbReference>
<proteinExistence type="predicted"/>
<dbReference type="GO" id="GO:0012505">
    <property type="term" value="C:endomembrane system"/>
    <property type="evidence" value="ECO:0007669"/>
    <property type="project" value="UniProtKB-SubCell"/>
</dbReference>
<keyword evidence="2" id="KW-0813">Transport</keyword>
<dbReference type="AlphaFoldDB" id="A0A804RCP3"/>
<dbReference type="GO" id="GO:0016020">
    <property type="term" value="C:membrane"/>
    <property type="evidence" value="ECO:0007669"/>
    <property type="project" value="InterPro"/>
</dbReference>
<dbReference type="GO" id="GO:0055085">
    <property type="term" value="P:transmembrane transport"/>
    <property type="evidence" value="ECO:0007669"/>
    <property type="project" value="InterPro"/>
</dbReference>
<keyword evidence="4 7" id="KW-1133">Transmembrane helix</keyword>
<keyword evidence="6 7" id="KW-0472">Membrane</keyword>
<feature type="domain" description="Sodium/calcium exchanger membrane region" evidence="8">
    <location>
        <begin position="28"/>
        <end position="127"/>
    </location>
</feature>
<evidence type="ECO:0000256" key="7">
    <source>
        <dbReference type="SAM" id="Phobius"/>
    </source>
</evidence>
<keyword evidence="10" id="KW-1185">Reference proteome</keyword>
<dbReference type="Gramene" id="Zm00001eb407450_T001">
    <property type="protein sequence ID" value="Zm00001eb407450_P001"/>
    <property type="gene ID" value="Zm00001eb407450"/>
</dbReference>
<feature type="transmembrane region" description="Helical" evidence="7">
    <location>
        <begin position="101"/>
        <end position="122"/>
    </location>
</feature>
<dbReference type="InterPro" id="IPR051171">
    <property type="entry name" value="CaCA"/>
</dbReference>
<name>A0A804RCP3_MAIZE</name>
<protein>
    <recommendedName>
        <fullName evidence="8">Sodium/calcium exchanger membrane region domain-containing protein</fullName>
    </recommendedName>
</protein>
<reference evidence="10" key="1">
    <citation type="journal article" date="2009" name="Science">
        <title>The B73 maize genome: complexity, diversity, and dynamics.</title>
        <authorList>
            <person name="Schnable P.S."/>
            <person name="Ware D."/>
            <person name="Fulton R.S."/>
            <person name="Stein J.C."/>
            <person name="Wei F."/>
            <person name="Pasternak S."/>
            <person name="Liang C."/>
            <person name="Zhang J."/>
            <person name="Fulton L."/>
            <person name="Graves T.A."/>
            <person name="Minx P."/>
            <person name="Reily A.D."/>
            <person name="Courtney L."/>
            <person name="Kruchowski S.S."/>
            <person name="Tomlinson C."/>
            <person name="Strong C."/>
            <person name="Delehaunty K."/>
            <person name="Fronick C."/>
            <person name="Courtney B."/>
            <person name="Rock S.M."/>
            <person name="Belter E."/>
            <person name="Du F."/>
            <person name="Kim K."/>
            <person name="Abbott R.M."/>
            <person name="Cotton M."/>
            <person name="Levy A."/>
            <person name="Marchetto P."/>
            <person name="Ochoa K."/>
            <person name="Jackson S.M."/>
            <person name="Gillam B."/>
            <person name="Chen W."/>
            <person name="Yan L."/>
            <person name="Higginbotham J."/>
            <person name="Cardenas M."/>
            <person name="Waligorski J."/>
            <person name="Applebaum E."/>
            <person name="Phelps L."/>
            <person name="Falcone J."/>
            <person name="Kanchi K."/>
            <person name="Thane T."/>
            <person name="Scimone A."/>
            <person name="Thane N."/>
            <person name="Henke J."/>
            <person name="Wang T."/>
            <person name="Ruppert J."/>
            <person name="Shah N."/>
            <person name="Rotter K."/>
            <person name="Hodges J."/>
            <person name="Ingenthron E."/>
            <person name="Cordes M."/>
            <person name="Kohlberg S."/>
            <person name="Sgro J."/>
            <person name="Delgado B."/>
            <person name="Mead K."/>
            <person name="Chinwalla A."/>
            <person name="Leonard S."/>
            <person name="Crouse K."/>
            <person name="Collura K."/>
            <person name="Kudrna D."/>
            <person name="Currie J."/>
            <person name="He R."/>
            <person name="Angelova A."/>
            <person name="Rajasekar S."/>
            <person name="Mueller T."/>
            <person name="Lomeli R."/>
            <person name="Scara G."/>
            <person name="Ko A."/>
            <person name="Delaney K."/>
            <person name="Wissotski M."/>
            <person name="Lopez G."/>
            <person name="Campos D."/>
            <person name="Braidotti M."/>
            <person name="Ashley E."/>
            <person name="Golser W."/>
            <person name="Kim H."/>
            <person name="Lee S."/>
            <person name="Lin J."/>
            <person name="Dujmic Z."/>
            <person name="Kim W."/>
            <person name="Talag J."/>
            <person name="Zuccolo A."/>
            <person name="Fan C."/>
            <person name="Sebastian A."/>
            <person name="Kramer M."/>
            <person name="Spiegel L."/>
            <person name="Nascimento L."/>
            <person name="Zutavern T."/>
            <person name="Miller B."/>
            <person name="Ambroise C."/>
            <person name="Muller S."/>
            <person name="Spooner W."/>
            <person name="Narechania A."/>
            <person name="Ren L."/>
            <person name="Wei S."/>
            <person name="Kumari S."/>
            <person name="Faga B."/>
            <person name="Levy M.J."/>
            <person name="McMahan L."/>
            <person name="Van Buren P."/>
            <person name="Vaughn M.W."/>
            <person name="Ying K."/>
            <person name="Yeh C.-T."/>
            <person name="Emrich S.J."/>
            <person name="Jia Y."/>
            <person name="Kalyanaraman A."/>
            <person name="Hsia A.-P."/>
            <person name="Barbazuk W.B."/>
            <person name="Baucom R.S."/>
            <person name="Brutnell T.P."/>
            <person name="Carpita N.C."/>
            <person name="Chaparro C."/>
            <person name="Chia J.-M."/>
            <person name="Deragon J.-M."/>
            <person name="Estill J.C."/>
            <person name="Fu Y."/>
            <person name="Jeddeloh J.A."/>
            <person name="Han Y."/>
            <person name="Lee H."/>
            <person name="Li P."/>
            <person name="Lisch D.R."/>
            <person name="Liu S."/>
            <person name="Liu Z."/>
            <person name="Nagel D.H."/>
            <person name="McCann M.C."/>
            <person name="SanMiguel P."/>
            <person name="Myers A.M."/>
            <person name="Nettleton D."/>
            <person name="Nguyen J."/>
            <person name="Penning B.W."/>
            <person name="Ponnala L."/>
            <person name="Schneider K.L."/>
            <person name="Schwartz D.C."/>
            <person name="Sharma A."/>
            <person name="Soderlund C."/>
            <person name="Springer N.M."/>
            <person name="Sun Q."/>
            <person name="Wang H."/>
            <person name="Waterman M."/>
            <person name="Westerman R."/>
            <person name="Wolfgruber T.K."/>
            <person name="Yang L."/>
            <person name="Yu Y."/>
            <person name="Zhang L."/>
            <person name="Zhou S."/>
            <person name="Zhu Q."/>
            <person name="Bennetzen J.L."/>
            <person name="Dawe R.K."/>
            <person name="Jiang J."/>
            <person name="Jiang N."/>
            <person name="Presting G.G."/>
            <person name="Wessler S.R."/>
            <person name="Aluru S."/>
            <person name="Martienssen R.A."/>
            <person name="Clifton S.W."/>
            <person name="McCombie W.R."/>
            <person name="Wing R.A."/>
            <person name="Wilson R.K."/>
        </authorList>
    </citation>
    <scope>NUCLEOTIDE SEQUENCE [LARGE SCALE GENOMIC DNA]</scope>
    <source>
        <strain evidence="10">cv. B73</strain>
    </source>
</reference>
<sequence>MIMRHSREVVVGVDPRTGAPVVRRDKVWNYTIADIALLAFGTNFPQISLATIDAIRNLGQLTAGGLGPGTLIGSMAFDLFLIHAVCVVMPRAGSKMKISDLGIWLVELFWSFWAYIWLYVILEVRDTITSQSRKNLSHGHVLHQKVGCMYASMSEQSSLRCTQVWTPRVITLWEA</sequence>
<evidence type="ECO:0000256" key="2">
    <source>
        <dbReference type="ARBA" id="ARBA00022448"/>
    </source>
</evidence>
<dbReference type="Proteomes" id="UP000007305">
    <property type="component" value="Chromosome 10"/>
</dbReference>
<dbReference type="InParanoid" id="A0A804RCP3"/>
<gene>
    <name evidence="9" type="primary">LOC103640801</name>
</gene>
<evidence type="ECO:0000256" key="3">
    <source>
        <dbReference type="ARBA" id="ARBA00022692"/>
    </source>
</evidence>
<dbReference type="EnsemblPlants" id="Zm00001eb407450_T001">
    <property type="protein sequence ID" value="Zm00001eb407450_P001"/>
    <property type="gene ID" value="Zm00001eb407450"/>
</dbReference>
<dbReference type="Gene3D" id="1.20.1420.30">
    <property type="entry name" value="NCX, central ion-binding region"/>
    <property type="match status" value="1"/>
</dbReference>
<dbReference type="GO" id="GO:0006811">
    <property type="term" value="P:monoatomic ion transport"/>
    <property type="evidence" value="ECO:0007669"/>
    <property type="project" value="UniProtKB-KW"/>
</dbReference>
<dbReference type="PANTHER" id="PTHR11878:SF65">
    <property type="entry name" value="NA_CA-EXCHANGE PROTEIN, ISOFORM G"/>
    <property type="match status" value="1"/>
</dbReference>
<evidence type="ECO:0000259" key="8">
    <source>
        <dbReference type="Pfam" id="PF01699"/>
    </source>
</evidence>
<reference evidence="9" key="3">
    <citation type="submission" date="2021-05" db="UniProtKB">
        <authorList>
            <consortium name="EnsemblPlants"/>
        </authorList>
    </citation>
    <scope>IDENTIFICATION</scope>
    <source>
        <strain evidence="9">cv. B73</strain>
    </source>
</reference>
<evidence type="ECO:0000256" key="4">
    <source>
        <dbReference type="ARBA" id="ARBA00022989"/>
    </source>
</evidence>
<evidence type="ECO:0000256" key="1">
    <source>
        <dbReference type="ARBA" id="ARBA00004127"/>
    </source>
</evidence>
<evidence type="ECO:0000256" key="6">
    <source>
        <dbReference type="ARBA" id="ARBA00023136"/>
    </source>
</evidence>
<accession>A0A804RCP3</accession>
<keyword evidence="5" id="KW-0406">Ion transport</keyword>
<reference evidence="9" key="2">
    <citation type="submission" date="2019-07" db="EMBL/GenBank/DDBJ databases">
        <authorList>
            <person name="Seetharam A."/>
            <person name="Woodhouse M."/>
            <person name="Cannon E."/>
        </authorList>
    </citation>
    <scope>NUCLEOTIDE SEQUENCE [LARGE SCALE GENOMIC DNA]</scope>
    <source>
        <strain evidence="9">cv. B73</strain>
    </source>
</reference>
<dbReference type="InterPro" id="IPR044880">
    <property type="entry name" value="NCX_ion-bd_dom_sf"/>
</dbReference>
<keyword evidence="3 7" id="KW-0812">Transmembrane</keyword>
<dbReference type="Pfam" id="PF01699">
    <property type="entry name" value="Na_Ca_ex"/>
    <property type="match status" value="1"/>
</dbReference>
<evidence type="ECO:0000313" key="9">
    <source>
        <dbReference type="EnsemblPlants" id="Zm00001eb407450_P001"/>
    </source>
</evidence>